<dbReference type="HOGENOM" id="CLU_027732_2_0_1"/>
<gene>
    <name evidence="2" type="ORF">GALMADRAFT_254709</name>
</gene>
<reference evidence="3" key="1">
    <citation type="journal article" date="2014" name="Proc. Natl. Acad. Sci. U.S.A.">
        <title>Extensive sampling of basidiomycete genomes demonstrates inadequacy of the white-rot/brown-rot paradigm for wood decay fungi.</title>
        <authorList>
            <person name="Riley R."/>
            <person name="Salamov A.A."/>
            <person name="Brown D.W."/>
            <person name="Nagy L.G."/>
            <person name="Floudas D."/>
            <person name="Held B.W."/>
            <person name="Levasseur A."/>
            <person name="Lombard V."/>
            <person name="Morin E."/>
            <person name="Otillar R."/>
            <person name="Lindquist E.A."/>
            <person name="Sun H."/>
            <person name="LaButti K.M."/>
            <person name="Schmutz J."/>
            <person name="Jabbour D."/>
            <person name="Luo H."/>
            <person name="Baker S.E."/>
            <person name="Pisabarro A.G."/>
            <person name="Walton J.D."/>
            <person name="Blanchette R.A."/>
            <person name="Henrissat B."/>
            <person name="Martin F."/>
            <person name="Cullen D."/>
            <person name="Hibbett D.S."/>
            <person name="Grigoriev I.V."/>
        </authorList>
    </citation>
    <scope>NUCLEOTIDE SEQUENCE [LARGE SCALE GENOMIC DNA]</scope>
    <source>
        <strain evidence="3">CBS 339.88</strain>
    </source>
</reference>
<keyword evidence="3" id="KW-1185">Reference proteome</keyword>
<dbReference type="AlphaFoldDB" id="A0A067SV68"/>
<dbReference type="EMBL" id="KL142396">
    <property type="protein sequence ID" value="KDR70673.1"/>
    <property type="molecule type" value="Genomic_DNA"/>
</dbReference>
<sequence>MASICDLPVEIHTSILKYLHTLSHEDPGQLPEDHQDTVSVCSGISRYTYARSSRPVISESDQATLRSRIMFPFNTAYAYSQWRDILIYLPTFKCCWEYIILDVARDPTPFLDALWRPNMLNVVRVFVFNSSPKARSVDAAVEGRRVYTIAEAFKWHVAGCKSIVFDVAYSSSLPPLTFLLRKGAPKLKVLILDSTVDNIDVRNPPPTWSADSTSASTSTSNPISAGGGLSFMPYPKIRVLALPGFWFVHLAENYPKLFELPPYSALYISRFRFSRDGGHTIPKFALRLSQLPEFISIDLYGLSLAPKHPVDASRPSADEDFAGSMTINANPVVFRGVSRSFVTHLYSIADISPRGADCLNCEPIEMPDVSLVQDMSKFRLRNINDEDEDEPSGIGSYDF</sequence>
<protein>
    <recommendedName>
        <fullName evidence="4">F-box domain-containing protein</fullName>
    </recommendedName>
</protein>
<evidence type="ECO:0000313" key="2">
    <source>
        <dbReference type="EMBL" id="KDR70673.1"/>
    </source>
</evidence>
<proteinExistence type="predicted"/>
<dbReference type="OrthoDB" id="3001771at2759"/>
<dbReference type="STRING" id="685588.A0A067SV68"/>
<feature type="region of interest" description="Disordered" evidence="1">
    <location>
        <begin position="203"/>
        <end position="222"/>
    </location>
</feature>
<evidence type="ECO:0008006" key="4">
    <source>
        <dbReference type="Google" id="ProtNLM"/>
    </source>
</evidence>
<feature type="compositionally biased region" description="Low complexity" evidence="1">
    <location>
        <begin position="208"/>
        <end position="222"/>
    </location>
</feature>
<evidence type="ECO:0000313" key="3">
    <source>
        <dbReference type="Proteomes" id="UP000027222"/>
    </source>
</evidence>
<name>A0A067SV68_GALM3</name>
<accession>A0A067SV68</accession>
<evidence type="ECO:0000256" key="1">
    <source>
        <dbReference type="SAM" id="MobiDB-lite"/>
    </source>
</evidence>
<organism evidence="2 3">
    <name type="scientific">Galerina marginata (strain CBS 339.88)</name>
    <dbReference type="NCBI Taxonomy" id="685588"/>
    <lineage>
        <taxon>Eukaryota</taxon>
        <taxon>Fungi</taxon>
        <taxon>Dikarya</taxon>
        <taxon>Basidiomycota</taxon>
        <taxon>Agaricomycotina</taxon>
        <taxon>Agaricomycetes</taxon>
        <taxon>Agaricomycetidae</taxon>
        <taxon>Agaricales</taxon>
        <taxon>Agaricineae</taxon>
        <taxon>Strophariaceae</taxon>
        <taxon>Galerina</taxon>
    </lineage>
</organism>
<dbReference type="Proteomes" id="UP000027222">
    <property type="component" value="Unassembled WGS sequence"/>
</dbReference>